<feature type="compositionally biased region" description="Low complexity" evidence="1">
    <location>
        <begin position="223"/>
        <end position="238"/>
    </location>
</feature>
<evidence type="ECO:0000256" key="1">
    <source>
        <dbReference type="SAM" id="MobiDB-lite"/>
    </source>
</evidence>
<organism evidence="2 3">
    <name type="scientific">Moelleriella libera RCEF 2490</name>
    <dbReference type="NCBI Taxonomy" id="1081109"/>
    <lineage>
        <taxon>Eukaryota</taxon>
        <taxon>Fungi</taxon>
        <taxon>Dikarya</taxon>
        <taxon>Ascomycota</taxon>
        <taxon>Pezizomycotina</taxon>
        <taxon>Sordariomycetes</taxon>
        <taxon>Hypocreomycetidae</taxon>
        <taxon>Hypocreales</taxon>
        <taxon>Clavicipitaceae</taxon>
        <taxon>Moelleriella</taxon>
    </lineage>
</organism>
<evidence type="ECO:0000313" key="2">
    <source>
        <dbReference type="EMBL" id="KZZ99479.1"/>
    </source>
</evidence>
<dbReference type="Proteomes" id="UP000078544">
    <property type="component" value="Unassembled WGS sequence"/>
</dbReference>
<dbReference type="EMBL" id="AZGY01000003">
    <property type="protein sequence ID" value="KZZ99479.1"/>
    <property type="molecule type" value="Genomic_DNA"/>
</dbReference>
<comment type="caution">
    <text evidence="2">The sequence shown here is derived from an EMBL/GenBank/DDBJ whole genome shotgun (WGS) entry which is preliminary data.</text>
</comment>
<dbReference type="AlphaFoldDB" id="A0A168F4W9"/>
<sequence length="289" mass="29830">MVKIRARRANVLAGVIFMAAKASGTFLTLSNFQAVSTFALPLQCALAYDTPLQGCDNRDFGTGNTCSSSCLRAIQKVEKRVQESCAMVVAGQGSLLSRAQNGTLVSILCGNGSAPPSATTSATRPPPGTFSRIPDTFTTIPPDDATTSSTTTPIFVVPTTTPASGGFWNSTTTTSLSSTTSALNSASTSSTTRVVSASRTSISTTPRITPTNRPPSPRPNPEFSPSSSSTTNRPARPTQARGGGSPFDVPAPGRGGRTSINWGTGSFAIIFAWVGMDLLENLGGLVGSQ</sequence>
<gene>
    <name evidence="2" type="ORF">AAL_02051</name>
</gene>
<feature type="region of interest" description="Disordered" evidence="1">
    <location>
        <begin position="174"/>
        <end position="257"/>
    </location>
</feature>
<feature type="compositionally biased region" description="Low complexity" evidence="1">
    <location>
        <begin position="138"/>
        <end position="154"/>
    </location>
</feature>
<feature type="compositionally biased region" description="Low complexity" evidence="1">
    <location>
        <begin position="174"/>
        <end position="211"/>
    </location>
</feature>
<name>A0A168F4W9_9HYPO</name>
<accession>A0A168F4W9</accession>
<dbReference type="STRING" id="1081109.A0A168F4W9"/>
<dbReference type="OrthoDB" id="5427833at2759"/>
<keyword evidence="3" id="KW-1185">Reference proteome</keyword>
<feature type="compositionally biased region" description="Pro residues" evidence="1">
    <location>
        <begin position="212"/>
        <end position="222"/>
    </location>
</feature>
<proteinExistence type="predicted"/>
<feature type="region of interest" description="Disordered" evidence="1">
    <location>
        <begin position="115"/>
        <end position="154"/>
    </location>
</feature>
<reference evidence="2 3" key="1">
    <citation type="journal article" date="2016" name="Genome Biol. Evol.">
        <title>Divergent and convergent evolution of fungal pathogenicity.</title>
        <authorList>
            <person name="Shang Y."/>
            <person name="Xiao G."/>
            <person name="Zheng P."/>
            <person name="Cen K."/>
            <person name="Zhan S."/>
            <person name="Wang C."/>
        </authorList>
    </citation>
    <scope>NUCLEOTIDE SEQUENCE [LARGE SCALE GENOMIC DNA]</scope>
    <source>
        <strain evidence="2 3">RCEF 2490</strain>
    </source>
</reference>
<evidence type="ECO:0000313" key="3">
    <source>
        <dbReference type="Proteomes" id="UP000078544"/>
    </source>
</evidence>
<protein>
    <submittedName>
        <fullName evidence="2">Uncharacterized protein</fullName>
    </submittedName>
</protein>